<dbReference type="PROSITE" id="PS00134">
    <property type="entry name" value="TRYPSIN_HIS"/>
    <property type="match status" value="1"/>
</dbReference>
<comment type="subcellular location">
    <subcellularLocation>
        <location evidence="1">Secreted</location>
    </subcellularLocation>
</comment>
<keyword evidence="3" id="KW-0645">Protease</keyword>
<feature type="compositionally biased region" description="Polar residues" evidence="7">
    <location>
        <begin position="296"/>
        <end position="305"/>
    </location>
</feature>
<evidence type="ECO:0000256" key="4">
    <source>
        <dbReference type="ARBA" id="ARBA00022801"/>
    </source>
</evidence>
<dbReference type="PANTHER" id="PTHR24264:SF65">
    <property type="entry name" value="SRCR DOMAIN-CONTAINING PROTEIN"/>
    <property type="match status" value="1"/>
</dbReference>
<dbReference type="InterPro" id="IPR050127">
    <property type="entry name" value="Serine_Proteases_S1"/>
</dbReference>
<evidence type="ECO:0000256" key="5">
    <source>
        <dbReference type="ARBA" id="ARBA00022825"/>
    </source>
</evidence>
<feature type="compositionally biased region" description="Acidic residues" evidence="7">
    <location>
        <begin position="13"/>
        <end position="23"/>
    </location>
</feature>
<evidence type="ECO:0000256" key="6">
    <source>
        <dbReference type="PROSITE-ProRule" id="PRU00497"/>
    </source>
</evidence>
<dbReference type="PANTHER" id="PTHR24264">
    <property type="entry name" value="TRYPSIN-RELATED"/>
    <property type="match status" value="1"/>
</dbReference>
<dbReference type="PROSITE" id="PS51155">
    <property type="entry name" value="CHIT_BIND_RR_2"/>
    <property type="match status" value="1"/>
</dbReference>
<dbReference type="InterPro" id="IPR000618">
    <property type="entry name" value="Insect_cuticle"/>
</dbReference>
<feature type="compositionally biased region" description="Basic and acidic residues" evidence="7">
    <location>
        <begin position="393"/>
        <end position="405"/>
    </location>
</feature>
<evidence type="ECO:0000313" key="10">
    <source>
        <dbReference type="Proteomes" id="UP001292094"/>
    </source>
</evidence>
<dbReference type="PROSITE" id="PS50240">
    <property type="entry name" value="TRYPSIN_DOM"/>
    <property type="match status" value="1"/>
</dbReference>
<dbReference type="InterPro" id="IPR018114">
    <property type="entry name" value="TRYPSIN_HIS"/>
</dbReference>
<dbReference type="Gene3D" id="2.40.10.10">
    <property type="entry name" value="Trypsin-like serine proteases"/>
    <property type="match status" value="1"/>
</dbReference>
<comment type="caution">
    <text evidence="9">The sequence shown here is derived from an EMBL/GenBank/DDBJ whole genome shotgun (WGS) entry which is preliminary data.</text>
</comment>
<dbReference type="GO" id="GO:0005615">
    <property type="term" value="C:extracellular space"/>
    <property type="evidence" value="ECO:0007669"/>
    <property type="project" value="TreeGrafter"/>
</dbReference>
<dbReference type="GO" id="GO:0004252">
    <property type="term" value="F:serine-type endopeptidase activity"/>
    <property type="evidence" value="ECO:0007669"/>
    <property type="project" value="InterPro"/>
</dbReference>
<dbReference type="CDD" id="cd00190">
    <property type="entry name" value="Tryp_SPc"/>
    <property type="match status" value="1"/>
</dbReference>
<dbReference type="GO" id="GO:0042302">
    <property type="term" value="F:structural constituent of cuticle"/>
    <property type="evidence" value="ECO:0007669"/>
    <property type="project" value="UniProtKB-UniRule"/>
</dbReference>
<dbReference type="SUPFAM" id="SSF50494">
    <property type="entry name" value="Trypsin-like serine proteases"/>
    <property type="match status" value="1"/>
</dbReference>
<feature type="region of interest" description="Disordered" evidence="7">
    <location>
        <begin position="1"/>
        <end position="25"/>
    </location>
</feature>
<evidence type="ECO:0000259" key="8">
    <source>
        <dbReference type="PROSITE" id="PS50240"/>
    </source>
</evidence>
<feature type="compositionally biased region" description="Low complexity" evidence="7">
    <location>
        <begin position="313"/>
        <end position="377"/>
    </location>
</feature>
<reference evidence="9" key="1">
    <citation type="submission" date="2023-11" db="EMBL/GenBank/DDBJ databases">
        <title>Genome assemblies of two species of porcelain crab, Petrolisthes cinctipes and Petrolisthes manimaculis (Anomura: Porcellanidae).</title>
        <authorList>
            <person name="Angst P."/>
        </authorList>
    </citation>
    <scope>NUCLEOTIDE SEQUENCE</scope>
    <source>
        <strain evidence="9">PB745_02</strain>
        <tissue evidence="9">Gill</tissue>
    </source>
</reference>
<accession>A0AAE1NLD8</accession>
<keyword evidence="2" id="KW-0964">Secreted</keyword>
<keyword evidence="5" id="KW-0720">Serine protease</keyword>
<keyword evidence="4" id="KW-0378">Hydrolase</keyword>
<feature type="region of interest" description="Disordered" evidence="7">
    <location>
        <begin position="136"/>
        <end position="407"/>
    </location>
</feature>
<dbReference type="GO" id="GO:0006508">
    <property type="term" value="P:proteolysis"/>
    <property type="evidence" value="ECO:0007669"/>
    <property type="project" value="UniProtKB-KW"/>
</dbReference>
<evidence type="ECO:0000256" key="2">
    <source>
        <dbReference type="ARBA" id="ARBA00022525"/>
    </source>
</evidence>
<sequence length="712" mass="78283">MNVKVSIRVTERENEEQETEVTENGEHEILEATTVDPENSEHEILEATTVDPENSEHEILEATTVDPENSEHEILEATTVDPENGGHEILEATTVDPGSTDSEMTESTAAELRTTEWYEDLGITELATTESIIMTTEWPAEVEGTPEQDKQEQGTTEREPENQITTEQGTAVDETTTEQLLEERQSTDEFASTEQGTTTELQQQRREEEGEREQELLEAEGDLTKQTEKDKNKQKDDDDEEEEVEQQQANTTEMDPASHQPLHPNNTEEEADEMKEGEQNDSENEGIHGKEEQTDVELQQDTNAASYPPQPLTPTTNNTTFSPTTTNTTFAPTSTTTTTTTNTTSPTNTHITFTSTNPTTTTPTTFAPTTTTPTPTTLAPVYLSEKEEDEGGKEDNTSSMDTKEEPTEEDLWALVKLCGQDGRIVGGDEAGMGAWPWAAIIRDRYGGLRCGGTLISWRHVLTAAHCIADPEILPYYPLTVTLGEHDTTNTTSTQTQTILVSQALYHNHYGPQHTFRHDVGLLVLSASARNTPNVGLACLPHPDHVLSEGSRVTVVGWGATEEGGDFSPRLREVELITLQPSICNAVYPNDFTRTTMICAGEPMGGRDSCQSLLVLSLVAVALAVPTQAPYGHSDPQGPAKYDFNYAVRDDASANDFGHNEARDGYDTQGSYYVQLPDGRLQQVTYYVNGDSGYVAEVSYQGEATYPAHGGYQ</sequence>
<dbReference type="InterPro" id="IPR001254">
    <property type="entry name" value="Trypsin_dom"/>
</dbReference>
<dbReference type="EMBL" id="JAWZYT010005340">
    <property type="protein sequence ID" value="KAK4290881.1"/>
    <property type="molecule type" value="Genomic_DNA"/>
</dbReference>
<evidence type="ECO:0000256" key="7">
    <source>
        <dbReference type="SAM" id="MobiDB-lite"/>
    </source>
</evidence>
<feature type="compositionally biased region" description="Basic and acidic residues" evidence="7">
    <location>
        <begin position="147"/>
        <end position="161"/>
    </location>
</feature>
<proteinExistence type="predicted"/>
<keyword evidence="6" id="KW-0193">Cuticle</keyword>
<feature type="compositionally biased region" description="Acidic residues" evidence="7">
    <location>
        <begin position="267"/>
        <end position="284"/>
    </location>
</feature>
<dbReference type="Proteomes" id="UP001292094">
    <property type="component" value="Unassembled WGS sequence"/>
</dbReference>
<dbReference type="SMART" id="SM00020">
    <property type="entry name" value="Tryp_SPc"/>
    <property type="match status" value="1"/>
</dbReference>
<evidence type="ECO:0000256" key="1">
    <source>
        <dbReference type="ARBA" id="ARBA00004613"/>
    </source>
</evidence>
<organism evidence="9 10">
    <name type="scientific">Petrolisthes manimaculis</name>
    <dbReference type="NCBI Taxonomy" id="1843537"/>
    <lineage>
        <taxon>Eukaryota</taxon>
        <taxon>Metazoa</taxon>
        <taxon>Ecdysozoa</taxon>
        <taxon>Arthropoda</taxon>
        <taxon>Crustacea</taxon>
        <taxon>Multicrustacea</taxon>
        <taxon>Malacostraca</taxon>
        <taxon>Eumalacostraca</taxon>
        <taxon>Eucarida</taxon>
        <taxon>Decapoda</taxon>
        <taxon>Pleocyemata</taxon>
        <taxon>Anomura</taxon>
        <taxon>Galatheoidea</taxon>
        <taxon>Porcellanidae</taxon>
        <taxon>Petrolisthes</taxon>
    </lineage>
</organism>
<dbReference type="Pfam" id="PF00379">
    <property type="entry name" value="Chitin_bind_4"/>
    <property type="match status" value="1"/>
</dbReference>
<protein>
    <recommendedName>
        <fullName evidence="8">Peptidase S1 domain-containing protein</fullName>
    </recommendedName>
</protein>
<dbReference type="InterPro" id="IPR043504">
    <property type="entry name" value="Peptidase_S1_PA_chymotrypsin"/>
</dbReference>
<dbReference type="AlphaFoldDB" id="A0AAE1NLD8"/>
<evidence type="ECO:0000313" key="9">
    <source>
        <dbReference type="EMBL" id="KAK4290881.1"/>
    </source>
</evidence>
<keyword evidence="10" id="KW-1185">Reference proteome</keyword>
<feature type="compositionally biased region" description="Basic and acidic residues" evidence="7">
    <location>
        <begin position="222"/>
        <end position="236"/>
    </location>
</feature>
<feature type="domain" description="Peptidase S1" evidence="8">
    <location>
        <begin position="424"/>
        <end position="688"/>
    </location>
</feature>
<feature type="compositionally biased region" description="Basic and acidic residues" evidence="7">
    <location>
        <begin position="203"/>
        <end position="215"/>
    </location>
</feature>
<dbReference type="InterPro" id="IPR009003">
    <property type="entry name" value="Peptidase_S1_PA"/>
</dbReference>
<name>A0AAE1NLD8_9EUCA</name>
<gene>
    <name evidence="9" type="ORF">Pmani_036265</name>
</gene>
<evidence type="ECO:0000256" key="3">
    <source>
        <dbReference type="ARBA" id="ARBA00022670"/>
    </source>
</evidence>
<dbReference type="Pfam" id="PF00089">
    <property type="entry name" value="Trypsin"/>
    <property type="match status" value="1"/>
</dbReference>